<reference evidence="1 2" key="1">
    <citation type="submission" date="2012-05" db="EMBL/GenBank/DDBJ databases">
        <title>Genome sequence of Nitritalea halalkaliphila LW7.</title>
        <authorList>
            <person name="Jangir P.K."/>
            <person name="Singh A."/>
            <person name="Shivaji S."/>
            <person name="Sharma R."/>
        </authorList>
    </citation>
    <scope>NUCLEOTIDE SEQUENCE [LARGE SCALE GENOMIC DNA]</scope>
    <source>
        <strain evidence="1 2">LW7</strain>
    </source>
</reference>
<dbReference type="STRING" id="1189621.A3SI_14064"/>
<name>I5C098_9BACT</name>
<evidence type="ECO:0000313" key="1">
    <source>
        <dbReference type="EMBL" id="EIM75250.1"/>
    </source>
</evidence>
<sequence length="117" mass="13058">MNALRSRLFASYLTAQTLVELDFGRMLYGQSGLAVALGPYAGYRLGGSSTFVSRPFDGGSRNRDRVRDGLSLNNFRYGIRGEVDIKYFRIYVMYDLNPLFESGVDPVITPISFGIVL</sequence>
<dbReference type="AlphaFoldDB" id="I5C098"/>
<evidence type="ECO:0008006" key="3">
    <source>
        <dbReference type="Google" id="ProtNLM"/>
    </source>
</evidence>
<keyword evidence="2" id="KW-1185">Reference proteome</keyword>
<protein>
    <recommendedName>
        <fullName evidence="3">Outer membrane protein beta-barrel domain-containing protein</fullName>
    </recommendedName>
</protein>
<organism evidence="1 2">
    <name type="scientific">Nitritalea halalkaliphila LW7</name>
    <dbReference type="NCBI Taxonomy" id="1189621"/>
    <lineage>
        <taxon>Bacteria</taxon>
        <taxon>Pseudomonadati</taxon>
        <taxon>Bacteroidota</taxon>
        <taxon>Cytophagia</taxon>
        <taxon>Cytophagales</taxon>
        <taxon>Cyclobacteriaceae</taxon>
        <taxon>Nitritalea</taxon>
    </lineage>
</organism>
<evidence type="ECO:0000313" key="2">
    <source>
        <dbReference type="Proteomes" id="UP000005551"/>
    </source>
</evidence>
<gene>
    <name evidence="1" type="ORF">A3SI_14064</name>
</gene>
<dbReference type="Proteomes" id="UP000005551">
    <property type="component" value="Unassembled WGS sequence"/>
</dbReference>
<dbReference type="PATRIC" id="fig|1189621.3.peg.2929"/>
<comment type="caution">
    <text evidence="1">The sequence shown here is derived from an EMBL/GenBank/DDBJ whole genome shotgun (WGS) entry which is preliminary data.</text>
</comment>
<proteinExistence type="predicted"/>
<accession>I5C098</accession>
<dbReference type="EMBL" id="AJYA01000031">
    <property type="protein sequence ID" value="EIM75250.1"/>
    <property type="molecule type" value="Genomic_DNA"/>
</dbReference>